<organism evidence="1 2">
    <name type="scientific">Heliocybe sulcata</name>
    <dbReference type="NCBI Taxonomy" id="5364"/>
    <lineage>
        <taxon>Eukaryota</taxon>
        <taxon>Fungi</taxon>
        <taxon>Dikarya</taxon>
        <taxon>Basidiomycota</taxon>
        <taxon>Agaricomycotina</taxon>
        <taxon>Agaricomycetes</taxon>
        <taxon>Gloeophyllales</taxon>
        <taxon>Gloeophyllaceae</taxon>
        <taxon>Heliocybe</taxon>
    </lineage>
</organism>
<accession>A0A5C3MMK9</accession>
<evidence type="ECO:0000313" key="1">
    <source>
        <dbReference type="EMBL" id="TFK45218.1"/>
    </source>
</evidence>
<dbReference type="EMBL" id="ML213553">
    <property type="protein sequence ID" value="TFK45218.1"/>
    <property type="molecule type" value="Genomic_DNA"/>
</dbReference>
<gene>
    <name evidence="1" type="ORF">OE88DRAFT_1640219</name>
</gene>
<dbReference type="OrthoDB" id="3257409at2759"/>
<protein>
    <submittedName>
        <fullName evidence="1">Uncharacterized protein</fullName>
    </submittedName>
</protein>
<dbReference type="Proteomes" id="UP000305948">
    <property type="component" value="Unassembled WGS sequence"/>
</dbReference>
<proteinExistence type="predicted"/>
<keyword evidence="2" id="KW-1185">Reference proteome</keyword>
<dbReference type="AlphaFoldDB" id="A0A5C3MMK9"/>
<sequence>MILTDEDRDNIRAFKLRMVSKMSRESFDLMRITFSHKLSISSEWIMLHRLTLLTGIEPEWYDCCINSCICYTGKYSVLDTCHYCHEARYQGDNPRRRFCYFPLIPRFQAYFQSEKTVRTLLYRHEYEQTSKIYRDVFDGKHYEILKEKHIEIAGEKQNHKFFSGKNDLAFAMCTDGYLLY</sequence>
<evidence type="ECO:0000313" key="2">
    <source>
        <dbReference type="Proteomes" id="UP000305948"/>
    </source>
</evidence>
<feature type="non-terminal residue" evidence="1">
    <location>
        <position position="180"/>
    </location>
</feature>
<reference evidence="1 2" key="1">
    <citation type="journal article" date="2019" name="Nat. Ecol. Evol.">
        <title>Megaphylogeny resolves global patterns of mushroom evolution.</title>
        <authorList>
            <person name="Varga T."/>
            <person name="Krizsan K."/>
            <person name="Foldi C."/>
            <person name="Dima B."/>
            <person name="Sanchez-Garcia M."/>
            <person name="Sanchez-Ramirez S."/>
            <person name="Szollosi G.J."/>
            <person name="Szarkandi J.G."/>
            <person name="Papp V."/>
            <person name="Albert L."/>
            <person name="Andreopoulos W."/>
            <person name="Angelini C."/>
            <person name="Antonin V."/>
            <person name="Barry K.W."/>
            <person name="Bougher N.L."/>
            <person name="Buchanan P."/>
            <person name="Buyck B."/>
            <person name="Bense V."/>
            <person name="Catcheside P."/>
            <person name="Chovatia M."/>
            <person name="Cooper J."/>
            <person name="Damon W."/>
            <person name="Desjardin D."/>
            <person name="Finy P."/>
            <person name="Geml J."/>
            <person name="Haridas S."/>
            <person name="Hughes K."/>
            <person name="Justo A."/>
            <person name="Karasinski D."/>
            <person name="Kautmanova I."/>
            <person name="Kiss B."/>
            <person name="Kocsube S."/>
            <person name="Kotiranta H."/>
            <person name="LaButti K.M."/>
            <person name="Lechner B.E."/>
            <person name="Liimatainen K."/>
            <person name="Lipzen A."/>
            <person name="Lukacs Z."/>
            <person name="Mihaltcheva S."/>
            <person name="Morgado L.N."/>
            <person name="Niskanen T."/>
            <person name="Noordeloos M.E."/>
            <person name="Ohm R.A."/>
            <person name="Ortiz-Santana B."/>
            <person name="Ovrebo C."/>
            <person name="Racz N."/>
            <person name="Riley R."/>
            <person name="Savchenko A."/>
            <person name="Shiryaev A."/>
            <person name="Soop K."/>
            <person name="Spirin V."/>
            <person name="Szebenyi C."/>
            <person name="Tomsovsky M."/>
            <person name="Tulloss R.E."/>
            <person name="Uehling J."/>
            <person name="Grigoriev I.V."/>
            <person name="Vagvolgyi C."/>
            <person name="Papp T."/>
            <person name="Martin F.M."/>
            <person name="Miettinen O."/>
            <person name="Hibbett D.S."/>
            <person name="Nagy L.G."/>
        </authorList>
    </citation>
    <scope>NUCLEOTIDE SEQUENCE [LARGE SCALE GENOMIC DNA]</scope>
    <source>
        <strain evidence="1 2">OMC1185</strain>
    </source>
</reference>
<name>A0A5C3MMK9_9AGAM</name>